<comment type="caution">
    <text evidence="2">The sequence shown here is derived from an EMBL/GenBank/DDBJ whole genome shotgun (WGS) entry which is preliminary data.</text>
</comment>
<dbReference type="GO" id="GO:0004803">
    <property type="term" value="F:transposase activity"/>
    <property type="evidence" value="ECO:0007669"/>
    <property type="project" value="InterPro"/>
</dbReference>
<dbReference type="GO" id="GO:0006313">
    <property type="term" value="P:DNA transposition"/>
    <property type="evidence" value="ECO:0007669"/>
    <property type="project" value="InterPro"/>
</dbReference>
<protein>
    <recommendedName>
        <fullName evidence="4">Transposase</fullName>
    </recommendedName>
</protein>
<feature type="region of interest" description="Disordered" evidence="1">
    <location>
        <begin position="31"/>
        <end position="54"/>
    </location>
</feature>
<dbReference type="Proteomes" id="UP000599391">
    <property type="component" value="Unassembled WGS sequence"/>
</dbReference>
<dbReference type="GO" id="GO:0003677">
    <property type="term" value="F:DNA binding"/>
    <property type="evidence" value="ECO:0007669"/>
    <property type="project" value="InterPro"/>
</dbReference>
<dbReference type="InterPro" id="IPR036515">
    <property type="entry name" value="Transposase_17_sf"/>
</dbReference>
<organism evidence="2 3">
    <name type="scientific">Atlanticothrix silvestris CENA357</name>
    <dbReference type="NCBI Taxonomy" id="1725252"/>
    <lineage>
        <taxon>Bacteria</taxon>
        <taxon>Bacillati</taxon>
        <taxon>Cyanobacteriota</taxon>
        <taxon>Cyanophyceae</taxon>
        <taxon>Nostocales</taxon>
        <taxon>Nodulariaceae</taxon>
        <taxon>Atlanticothrix</taxon>
        <taxon>Atlanticothrix silvestris</taxon>
    </lineage>
</organism>
<dbReference type="AlphaFoldDB" id="A0A8J7L3E5"/>
<evidence type="ECO:0000313" key="3">
    <source>
        <dbReference type="Proteomes" id="UP000599391"/>
    </source>
</evidence>
<dbReference type="EMBL" id="JAECZB010000049">
    <property type="protein sequence ID" value="MBH8553974.1"/>
    <property type="molecule type" value="Genomic_DNA"/>
</dbReference>
<evidence type="ECO:0008006" key="4">
    <source>
        <dbReference type="Google" id="ProtNLM"/>
    </source>
</evidence>
<evidence type="ECO:0000313" key="2">
    <source>
        <dbReference type="EMBL" id="MBH8553974.1"/>
    </source>
</evidence>
<sequence length="54" mass="5884">MWSDGTFYSSVGGVSEEAVKRYIEANLATGDTPRGKVRTQKQRGGALTQKHNAK</sequence>
<keyword evidence="3" id="KW-1185">Reference proteome</keyword>
<reference evidence="2 3" key="1">
    <citation type="journal article" date="2021" name="Int. J. Syst. Evol. Microbiol.">
        <title>Amazonocrinis nigriterrae gen. nov., sp. nov., Atlanticothrix silvestris gen. nov., sp. nov. and Dendronalium phyllosphericum gen. nov., sp. nov., nostocacean cyanobacteria from Brazilian environments.</title>
        <authorList>
            <person name="Alvarenga D.O."/>
            <person name="Andreote A.P.D."/>
            <person name="Branco L.H.Z."/>
            <person name="Delbaje E."/>
            <person name="Cruz R.B."/>
            <person name="Varani A.M."/>
            <person name="Fiore M.F."/>
        </authorList>
    </citation>
    <scope>NUCLEOTIDE SEQUENCE [LARGE SCALE GENOMIC DNA]</scope>
    <source>
        <strain evidence="2 3">CENA357</strain>
    </source>
</reference>
<proteinExistence type="predicted"/>
<name>A0A8J7L3E5_9CYAN</name>
<dbReference type="SUPFAM" id="SSF143422">
    <property type="entry name" value="Transposase IS200-like"/>
    <property type="match status" value="1"/>
</dbReference>
<evidence type="ECO:0000256" key="1">
    <source>
        <dbReference type="SAM" id="MobiDB-lite"/>
    </source>
</evidence>
<accession>A0A8J7L3E5</accession>
<gene>
    <name evidence="2" type="ORF">I8751_16660</name>
</gene>